<keyword evidence="6" id="KW-0067">ATP-binding</keyword>
<organism evidence="9 10">
    <name type="scientific">Phytophthora aleatoria</name>
    <dbReference type="NCBI Taxonomy" id="2496075"/>
    <lineage>
        <taxon>Eukaryota</taxon>
        <taxon>Sar</taxon>
        <taxon>Stramenopiles</taxon>
        <taxon>Oomycota</taxon>
        <taxon>Peronosporomycetes</taxon>
        <taxon>Peronosporales</taxon>
        <taxon>Peronosporaceae</taxon>
        <taxon>Phytophthora</taxon>
    </lineage>
</organism>
<evidence type="ECO:0000256" key="1">
    <source>
        <dbReference type="ARBA" id="ARBA00012513"/>
    </source>
</evidence>
<dbReference type="GO" id="GO:0005524">
    <property type="term" value="F:ATP binding"/>
    <property type="evidence" value="ECO:0007669"/>
    <property type="project" value="UniProtKB-KW"/>
</dbReference>
<reference evidence="9" key="1">
    <citation type="submission" date="2021-01" db="EMBL/GenBank/DDBJ databases">
        <title>Phytophthora aleatoria, a newly-described species from Pinus radiata is distinct from Phytophthora cactorum isolates based on comparative genomics.</title>
        <authorList>
            <person name="Mcdougal R."/>
            <person name="Panda P."/>
            <person name="Williams N."/>
            <person name="Studholme D.J."/>
        </authorList>
    </citation>
    <scope>NUCLEOTIDE SEQUENCE</scope>
    <source>
        <strain evidence="9">NZFS 4037</strain>
    </source>
</reference>
<comment type="caution">
    <text evidence="9">The sequence shown here is derived from an EMBL/GenBank/DDBJ whole genome shotgun (WGS) entry which is preliminary data.</text>
</comment>
<dbReference type="PANTHER" id="PTHR44167">
    <property type="entry name" value="OVARIAN-SPECIFIC SERINE/THREONINE-PROTEIN KINASE LOK-RELATED"/>
    <property type="match status" value="1"/>
</dbReference>
<dbReference type="Pfam" id="PF00069">
    <property type="entry name" value="Pkinase"/>
    <property type="match status" value="1"/>
</dbReference>
<feature type="domain" description="Protein kinase" evidence="8">
    <location>
        <begin position="210"/>
        <end position="535"/>
    </location>
</feature>
<feature type="region of interest" description="Disordered" evidence="7">
    <location>
        <begin position="504"/>
        <end position="535"/>
    </location>
</feature>
<keyword evidence="10" id="KW-1185">Reference proteome</keyword>
<evidence type="ECO:0000313" key="9">
    <source>
        <dbReference type="EMBL" id="KAG6941366.1"/>
    </source>
</evidence>
<evidence type="ECO:0000256" key="6">
    <source>
        <dbReference type="ARBA" id="ARBA00022840"/>
    </source>
</evidence>
<keyword evidence="4" id="KW-0547">Nucleotide-binding</keyword>
<evidence type="ECO:0000256" key="4">
    <source>
        <dbReference type="ARBA" id="ARBA00022741"/>
    </source>
</evidence>
<proteinExistence type="predicted"/>
<name>A0A8J5IVV0_9STRA</name>
<accession>A0A8J5IVV0</accession>
<dbReference type="GO" id="GO:0004674">
    <property type="term" value="F:protein serine/threonine kinase activity"/>
    <property type="evidence" value="ECO:0007669"/>
    <property type="project" value="UniProtKB-KW"/>
</dbReference>
<evidence type="ECO:0000256" key="3">
    <source>
        <dbReference type="ARBA" id="ARBA00022679"/>
    </source>
</evidence>
<dbReference type="Proteomes" id="UP000709295">
    <property type="component" value="Unassembled WGS sequence"/>
</dbReference>
<evidence type="ECO:0000259" key="8">
    <source>
        <dbReference type="PROSITE" id="PS50011"/>
    </source>
</evidence>
<gene>
    <name evidence="9" type="ORF">JG688_00018704</name>
</gene>
<keyword evidence="3" id="KW-0808">Transferase</keyword>
<dbReference type="EC" id="2.7.11.1" evidence="1"/>
<evidence type="ECO:0000256" key="5">
    <source>
        <dbReference type="ARBA" id="ARBA00022777"/>
    </source>
</evidence>
<sequence length="535" mass="60545">MRSGAIPDQVKELLNEEIDPAEEIGDLFGGIPTKKVIHVLVVVPEKMADNRPKPHDSSDQWMAEFLLKRIDLDSMPFVGSLESFVKQPLPVKIRAKEDWLDKWSLKHEVQEKMFEVDNAAPCMELKSLIFGKRVLRPLRSGQTESSFICAWDLVFRNVLELIFTRARIDRDSCSSSSTGTKRPDFLFILDDVCVFRGEEKSPDVNIKVAIEELRSKLVWTYGSVPYVFGYAASGYKIDLVALHPLNGVVTKTPIQTFNLELKEHQFEAVLAILNLSLLFPAIVEACPASGKDEFRVIKRASGAIVRLFPTFVEKVFPDTGCFDRLSQVYGAMDRAGVSNVDRLTELREQKRTAVFEPRGTMARPSNLLELFDALRDVLQALVALHRLGWIHRDIRWSNVIRQRGCGSWFLIDFVDAATSPQPSSSGQHLNKEEHAPEIFVENGVHTTAVDIWAIGYLIETSGVKWWDLADRSSFYRLLITKDPASRPSAEEALRDLVGLQEAANREQEAARELQQGDQSRSTRQSRTQSRKRTHP</sequence>
<evidence type="ECO:0000256" key="7">
    <source>
        <dbReference type="SAM" id="MobiDB-lite"/>
    </source>
</evidence>
<protein>
    <recommendedName>
        <fullName evidence="1">non-specific serine/threonine protein kinase</fullName>
        <ecNumber evidence="1">2.7.11.1</ecNumber>
    </recommendedName>
</protein>
<evidence type="ECO:0000313" key="10">
    <source>
        <dbReference type="Proteomes" id="UP000709295"/>
    </source>
</evidence>
<dbReference type="InterPro" id="IPR000719">
    <property type="entry name" value="Prot_kinase_dom"/>
</dbReference>
<dbReference type="GO" id="GO:0005634">
    <property type="term" value="C:nucleus"/>
    <property type="evidence" value="ECO:0007669"/>
    <property type="project" value="TreeGrafter"/>
</dbReference>
<dbReference type="PROSITE" id="PS50011">
    <property type="entry name" value="PROTEIN_KINASE_DOM"/>
    <property type="match status" value="1"/>
</dbReference>
<keyword evidence="5" id="KW-0418">Kinase</keyword>
<dbReference type="PANTHER" id="PTHR44167:SF23">
    <property type="entry name" value="CDC7 KINASE, ISOFORM A-RELATED"/>
    <property type="match status" value="1"/>
</dbReference>
<dbReference type="EMBL" id="JAENGY010003713">
    <property type="protein sequence ID" value="KAG6941366.1"/>
    <property type="molecule type" value="Genomic_DNA"/>
</dbReference>
<keyword evidence="2" id="KW-0723">Serine/threonine-protein kinase</keyword>
<dbReference type="GO" id="GO:0044773">
    <property type="term" value="P:mitotic DNA damage checkpoint signaling"/>
    <property type="evidence" value="ECO:0007669"/>
    <property type="project" value="TreeGrafter"/>
</dbReference>
<evidence type="ECO:0000256" key="2">
    <source>
        <dbReference type="ARBA" id="ARBA00022527"/>
    </source>
</evidence>
<dbReference type="AlphaFoldDB" id="A0A8J5IVV0"/>
<feature type="compositionally biased region" description="Low complexity" evidence="7">
    <location>
        <begin position="512"/>
        <end position="527"/>
    </location>
</feature>